<dbReference type="InterPro" id="IPR041097">
    <property type="entry name" value="PKHD_C"/>
</dbReference>
<comment type="cofactor">
    <cofactor evidence="7">
        <name>Fe(2+)</name>
        <dbReference type="ChEBI" id="CHEBI:29033"/>
    </cofactor>
    <text evidence="7">Binds 1 Fe(2+) ion per subunit.</text>
</comment>
<dbReference type="PANTHER" id="PTHR41536:SF1">
    <property type="entry name" value="PKHD-TYPE HYDROXYLASE YBIX"/>
    <property type="match status" value="1"/>
</dbReference>
<sequence length="227" mass="24196">MLIVVPAVLPPHEAVACAAALQAADWVDGKTTAGLQSAPVKDNAQLPEASPVAREWGARILDALGAAPTFVSAALPHRTFPPLFNRYAGGQSFGTHIDNAIRPVRGTPVKLRTDLSATLFLSDPDSYDGGELVVETVYGAQSVKLAAGDLVLYPASSLHRVEPVTRGCRLASFFWVQSMVRDDAARAMLFDLDGTIQALAAERGIGSAHVVQLTGLYHNLVRRWADT</sequence>
<dbReference type="GO" id="GO:0031418">
    <property type="term" value="F:L-ascorbic acid binding"/>
    <property type="evidence" value="ECO:0007669"/>
    <property type="project" value="UniProtKB-KW"/>
</dbReference>
<dbReference type="PANTHER" id="PTHR41536">
    <property type="entry name" value="PKHD-TYPE HYDROXYLASE YBIX"/>
    <property type="match status" value="1"/>
</dbReference>
<keyword evidence="3 7" id="KW-0847">Vitamin C</keyword>
<dbReference type="InterPro" id="IPR023550">
    <property type="entry name" value="PKHD_hydroxylase"/>
</dbReference>
<feature type="binding site" evidence="7">
    <location>
        <position position="98"/>
    </location>
    <ligand>
        <name>Fe cation</name>
        <dbReference type="ChEBI" id="CHEBI:24875"/>
    </ligand>
</feature>
<feature type="binding site" evidence="7">
    <location>
        <position position="159"/>
    </location>
    <ligand>
        <name>Fe cation</name>
        <dbReference type="ChEBI" id="CHEBI:24875"/>
    </ligand>
</feature>
<keyword evidence="6 7" id="KW-0408">Iron</keyword>
<feature type="binding site" evidence="7">
    <location>
        <position position="96"/>
    </location>
    <ligand>
        <name>Fe cation</name>
        <dbReference type="ChEBI" id="CHEBI:24875"/>
    </ligand>
</feature>
<dbReference type="InterPro" id="IPR006620">
    <property type="entry name" value="Pro_4_hyd_alph"/>
</dbReference>
<dbReference type="InterPro" id="IPR044862">
    <property type="entry name" value="Pro_4_hyd_alph_FE2OG_OXY"/>
</dbReference>
<dbReference type="Gene3D" id="4.10.860.20">
    <property type="entry name" value="Rabenosyn, Rab binding domain"/>
    <property type="match status" value="1"/>
</dbReference>
<evidence type="ECO:0000256" key="3">
    <source>
        <dbReference type="ARBA" id="ARBA00022896"/>
    </source>
</evidence>
<feature type="binding site" evidence="7">
    <location>
        <position position="169"/>
    </location>
    <ligand>
        <name>2-oxoglutarate</name>
        <dbReference type="ChEBI" id="CHEBI:16810"/>
    </ligand>
</feature>
<protein>
    <submittedName>
        <fullName evidence="9">Fe2+-dependent dioxygenase</fullName>
    </submittedName>
</protein>
<gene>
    <name evidence="9" type="ORF">FMM06_11520</name>
</gene>
<dbReference type="EMBL" id="VJWA01000002">
    <property type="protein sequence ID" value="TRW14334.1"/>
    <property type="molecule type" value="Genomic_DNA"/>
</dbReference>
<evidence type="ECO:0000256" key="2">
    <source>
        <dbReference type="ARBA" id="ARBA00022723"/>
    </source>
</evidence>
<dbReference type="InterPro" id="IPR005123">
    <property type="entry name" value="Oxoglu/Fe-dep_dioxygenase_dom"/>
</dbReference>
<keyword evidence="4 7" id="KW-0223">Dioxygenase</keyword>
<proteinExistence type="inferred from homology"/>
<dbReference type="NCBIfam" id="NF003974">
    <property type="entry name" value="PRK05467.1-3"/>
    <property type="match status" value="1"/>
</dbReference>
<dbReference type="GO" id="GO:0005506">
    <property type="term" value="F:iron ion binding"/>
    <property type="evidence" value="ECO:0007669"/>
    <property type="project" value="UniProtKB-UniRule"/>
</dbReference>
<dbReference type="OrthoDB" id="9812472at2"/>
<dbReference type="Pfam" id="PF13640">
    <property type="entry name" value="2OG-FeII_Oxy_3"/>
    <property type="match status" value="1"/>
</dbReference>
<dbReference type="AlphaFoldDB" id="A0A552U7Y7"/>
<dbReference type="RefSeq" id="WP_144237539.1">
    <property type="nucleotide sequence ID" value="NZ_VJWA01000002.1"/>
</dbReference>
<evidence type="ECO:0000256" key="4">
    <source>
        <dbReference type="ARBA" id="ARBA00022964"/>
    </source>
</evidence>
<dbReference type="Pfam" id="PF18331">
    <property type="entry name" value="PKHD_C"/>
    <property type="match status" value="1"/>
</dbReference>
<feature type="domain" description="Fe2OG dioxygenase" evidence="8">
    <location>
        <begin position="78"/>
        <end position="178"/>
    </location>
</feature>
<dbReference type="GO" id="GO:0006974">
    <property type="term" value="P:DNA damage response"/>
    <property type="evidence" value="ECO:0007669"/>
    <property type="project" value="TreeGrafter"/>
</dbReference>
<evidence type="ECO:0000256" key="5">
    <source>
        <dbReference type="ARBA" id="ARBA00023002"/>
    </source>
</evidence>
<reference evidence="9 10" key="1">
    <citation type="submission" date="2019-07" db="EMBL/GenBank/DDBJ databases">
        <title>Novel species isolated from glacier.</title>
        <authorList>
            <person name="Liu Q."/>
            <person name="Xin Y.-H."/>
        </authorList>
    </citation>
    <scope>NUCLEOTIDE SEQUENCE [LARGE SCALE GENOMIC DNA]</scope>
    <source>
        <strain evidence="9 10">LB1R16</strain>
    </source>
</reference>
<dbReference type="GO" id="GO:0006879">
    <property type="term" value="P:intracellular iron ion homeostasis"/>
    <property type="evidence" value="ECO:0007669"/>
    <property type="project" value="TreeGrafter"/>
</dbReference>
<organism evidence="9 10">
    <name type="scientific">Glacieibacterium frigidum</name>
    <dbReference type="NCBI Taxonomy" id="2593303"/>
    <lineage>
        <taxon>Bacteria</taxon>
        <taxon>Pseudomonadati</taxon>
        <taxon>Pseudomonadota</taxon>
        <taxon>Alphaproteobacteria</taxon>
        <taxon>Sphingomonadales</taxon>
        <taxon>Sphingosinicellaceae</taxon>
        <taxon>Glacieibacterium</taxon>
    </lineage>
</organism>
<evidence type="ECO:0000256" key="1">
    <source>
        <dbReference type="ARBA" id="ARBA00001961"/>
    </source>
</evidence>
<evidence type="ECO:0000256" key="6">
    <source>
        <dbReference type="ARBA" id="ARBA00023004"/>
    </source>
</evidence>
<evidence type="ECO:0000313" key="10">
    <source>
        <dbReference type="Proteomes" id="UP000317894"/>
    </source>
</evidence>
<dbReference type="Proteomes" id="UP000317894">
    <property type="component" value="Unassembled WGS sequence"/>
</dbReference>
<dbReference type="GO" id="GO:0016706">
    <property type="term" value="F:2-oxoglutarate-dependent dioxygenase activity"/>
    <property type="evidence" value="ECO:0007669"/>
    <property type="project" value="UniProtKB-UniRule"/>
</dbReference>
<evidence type="ECO:0000259" key="8">
    <source>
        <dbReference type="PROSITE" id="PS51471"/>
    </source>
</evidence>
<keyword evidence="5 7" id="KW-0560">Oxidoreductase</keyword>
<dbReference type="Gene3D" id="2.60.120.620">
    <property type="entry name" value="q2cbj1_9rhob like domain"/>
    <property type="match status" value="1"/>
</dbReference>
<dbReference type="NCBIfam" id="NF003975">
    <property type="entry name" value="PRK05467.1-4"/>
    <property type="match status" value="1"/>
</dbReference>
<keyword evidence="10" id="KW-1185">Reference proteome</keyword>
<dbReference type="SMART" id="SM00702">
    <property type="entry name" value="P4Hc"/>
    <property type="match status" value="1"/>
</dbReference>
<accession>A0A552U7Y7</accession>
<comment type="cofactor">
    <cofactor evidence="1 7">
        <name>L-ascorbate</name>
        <dbReference type="ChEBI" id="CHEBI:38290"/>
    </cofactor>
</comment>
<keyword evidence="2 7" id="KW-0479">Metal-binding</keyword>
<dbReference type="HAMAP" id="MF_00657">
    <property type="entry name" value="Hydroxyl_YbiX"/>
    <property type="match status" value="1"/>
</dbReference>
<dbReference type="PROSITE" id="PS51471">
    <property type="entry name" value="FE2OG_OXY"/>
    <property type="match status" value="1"/>
</dbReference>
<comment type="caution">
    <text evidence="9">The sequence shown here is derived from an EMBL/GenBank/DDBJ whole genome shotgun (WGS) entry which is preliminary data.</text>
</comment>
<evidence type="ECO:0000256" key="7">
    <source>
        <dbReference type="HAMAP-Rule" id="MF_00657"/>
    </source>
</evidence>
<name>A0A552U7Y7_9SPHN</name>
<evidence type="ECO:0000313" key="9">
    <source>
        <dbReference type="EMBL" id="TRW14334.1"/>
    </source>
</evidence>
<dbReference type="NCBIfam" id="NF003973">
    <property type="entry name" value="PRK05467.1-2"/>
    <property type="match status" value="1"/>
</dbReference>